<name>A0A2H1X145_SPOFR</name>
<evidence type="ECO:0000313" key="2">
    <source>
        <dbReference type="EMBL" id="SOQ58344.1"/>
    </source>
</evidence>
<reference evidence="2" key="1">
    <citation type="submission" date="2016-07" db="EMBL/GenBank/DDBJ databases">
        <authorList>
            <person name="Bretaudeau A."/>
        </authorList>
    </citation>
    <scope>NUCLEOTIDE SEQUENCE</scope>
    <source>
        <strain evidence="2">Rice</strain>
        <tissue evidence="2">Whole body</tissue>
    </source>
</reference>
<dbReference type="AlphaFoldDB" id="A0A2H1X145"/>
<accession>A0A2H1X145</accession>
<gene>
    <name evidence="2" type="ORF">SFRICE_029728</name>
</gene>
<dbReference type="EMBL" id="ODYU01012172">
    <property type="protein sequence ID" value="SOQ58344.1"/>
    <property type="molecule type" value="Genomic_DNA"/>
</dbReference>
<organism evidence="2">
    <name type="scientific">Spodoptera frugiperda</name>
    <name type="common">Fall armyworm</name>
    <dbReference type="NCBI Taxonomy" id="7108"/>
    <lineage>
        <taxon>Eukaryota</taxon>
        <taxon>Metazoa</taxon>
        <taxon>Ecdysozoa</taxon>
        <taxon>Arthropoda</taxon>
        <taxon>Hexapoda</taxon>
        <taxon>Insecta</taxon>
        <taxon>Pterygota</taxon>
        <taxon>Neoptera</taxon>
        <taxon>Endopterygota</taxon>
        <taxon>Lepidoptera</taxon>
        <taxon>Glossata</taxon>
        <taxon>Ditrysia</taxon>
        <taxon>Noctuoidea</taxon>
        <taxon>Noctuidae</taxon>
        <taxon>Amphipyrinae</taxon>
        <taxon>Spodoptera</taxon>
    </lineage>
</organism>
<protein>
    <submittedName>
        <fullName evidence="2">SFRICE_029728</fullName>
    </submittedName>
</protein>
<feature type="region of interest" description="Disordered" evidence="1">
    <location>
        <begin position="71"/>
        <end position="102"/>
    </location>
</feature>
<proteinExistence type="predicted"/>
<sequence>MYVNRNKRHDMVKTAARIFTYLRRISAKGHAITLPIRLVTVTTENHPVTAPALGEARGSVRLLLTKNHPVPSPAFRAGAPVNPLGSPQLRRANDPIEVDQES</sequence>
<evidence type="ECO:0000256" key="1">
    <source>
        <dbReference type="SAM" id="MobiDB-lite"/>
    </source>
</evidence>